<feature type="domain" description="RING-type" evidence="2">
    <location>
        <begin position="218"/>
        <end position="274"/>
    </location>
</feature>
<feature type="transmembrane region" description="Helical" evidence="1">
    <location>
        <begin position="143"/>
        <end position="169"/>
    </location>
</feature>
<keyword evidence="1" id="KW-1133">Transmembrane helix</keyword>
<evidence type="ECO:0000256" key="1">
    <source>
        <dbReference type="SAM" id="Phobius"/>
    </source>
</evidence>
<name>A0A6C0JED2_9ZZZZ</name>
<keyword evidence="1" id="KW-0472">Membrane</keyword>
<feature type="transmembrane region" description="Helical" evidence="1">
    <location>
        <begin position="20"/>
        <end position="42"/>
    </location>
</feature>
<organism evidence="3">
    <name type="scientific">viral metagenome</name>
    <dbReference type="NCBI Taxonomy" id="1070528"/>
    <lineage>
        <taxon>unclassified sequences</taxon>
        <taxon>metagenomes</taxon>
        <taxon>organismal metagenomes</taxon>
    </lineage>
</organism>
<dbReference type="InterPro" id="IPR013083">
    <property type="entry name" value="Znf_RING/FYVE/PHD"/>
</dbReference>
<dbReference type="PROSITE" id="PS50089">
    <property type="entry name" value="ZF_RING_2"/>
    <property type="match status" value="1"/>
</dbReference>
<dbReference type="EMBL" id="MN740373">
    <property type="protein sequence ID" value="QHU03241.1"/>
    <property type="molecule type" value="Genomic_DNA"/>
</dbReference>
<dbReference type="Gene3D" id="3.30.40.10">
    <property type="entry name" value="Zinc/RING finger domain, C3HC4 (zinc finger)"/>
    <property type="match status" value="1"/>
</dbReference>
<evidence type="ECO:0000259" key="2">
    <source>
        <dbReference type="PROSITE" id="PS50089"/>
    </source>
</evidence>
<dbReference type="AlphaFoldDB" id="A0A6C0JED2"/>
<dbReference type="InterPro" id="IPR001841">
    <property type="entry name" value="Znf_RING"/>
</dbReference>
<protein>
    <recommendedName>
        <fullName evidence="2">RING-type domain-containing protein</fullName>
    </recommendedName>
</protein>
<evidence type="ECO:0000313" key="3">
    <source>
        <dbReference type="EMBL" id="QHU03241.1"/>
    </source>
</evidence>
<proteinExistence type="predicted"/>
<sequence>MPEDTNTILNPINLSKGTYIITLLSQFFPLYIITHLSILLGYDYKRTLGTYVLNALLPTYSLQTFLHLFLVFRLTIHIIKNGFSRQKIPEKELWGNSKISTILYKSIHLIALPTFAIMVMVFITKFNIDYYYDKPFIPLVNLIWGYVLFMFILSGILITGVCCAGLILYNNRRGNNNDIYETVRQNNRRNMIIRYIYNLPIISSYTQNKKVYDKGNICPYCLEEIEPYKSGVNNDQMGIVGSCNTNHKFHISCIKEHETYCRTRNEEFRCPLCRELWTNIII</sequence>
<keyword evidence="1" id="KW-0812">Transmembrane</keyword>
<reference evidence="3" key="1">
    <citation type="journal article" date="2020" name="Nature">
        <title>Giant virus diversity and host interactions through global metagenomics.</title>
        <authorList>
            <person name="Schulz F."/>
            <person name="Roux S."/>
            <person name="Paez-Espino D."/>
            <person name="Jungbluth S."/>
            <person name="Walsh D.A."/>
            <person name="Denef V.J."/>
            <person name="McMahon K.D."/>
            <person name="Konstantinidis K.T."/>
            <person name="Eloe-Fadrosh E.A."/>
            <person name="Kyrpides N.C."/>
            <person name="Woyke T."/>
        </authorList>
    </citation>
    <scope>NUCLEOTIDE SEQUENCE</scope>
    <source>
        <strain evidence="3">GVMAG-M-3300026093-6</strain>
    </source>
</reference>
<accession>A0A6C0JED2</accession>
<dbReference type="SUPFAM" id="SSF57850">
    <property type="entry name" value="RING/U-box"/>
    <property type="match status" value="1"/>
</dbReference>
<feature type="transmembrane region" description="Helical" evidence="1">
    <location>
        <begin position="102"/>
        <end position="123"/>
    </location>
</feature>